<organism evidence="2 3">
    <name type="scientific">Candidatus Fimicola merdigallinarum</name>
    <dbReference type="NCBI Taxonomy" id="2840819"/>
    <lineage>
        <taxon>Bacteria</taxon>
        <taxon>Bacillati</taxon>
        <taxon>Bacillota</taxon>
        <taxon>Clostridia</taxon>
        <taxon>Lachnospirales</taxon>
        <taxon>Lachnospiraceae</taxon>
        <taxon>Lachnospiraceae incertae sedis</taxon>
        <taxon>Candidatus Fimicola</taxon>
    </lineage>
</organism>
<feature type="transmembrane region" description="Helical" evidence="1">
    <location>
        <begin position="12"/>
        <end position="32"/>
    </location>
</feature>
<sequence>MDFFEYIDLYDIIFAGIVALVLTVFIKVFIIGRAFHKITFKNEGDILYIKHKGMNNKQTLNECKAMFPMDKFSFKGELFLRGDNVQVKTKNIRTGSEYVFNGVFMGGNQFETICILTKDNMVVCFTDSITEIKKI</sequence>
<reference evidence="2" key="1">
    <citation type="submission" date="2020-10" db="EMBL/GenBank/DDBJ databases">
        <authorList>
            <person name="Gilroy R."/>
        </authorList>
    </citation>
    <scope>NUCLEOTIDE SEQUENCE</scope>
    <source>
        <strain evidence="2">F6-4510</strain>
    </source>
</reference>
<dbReference type="Proteomes" id="UP000823611">
    <property type="component" value="Unassembled WGS sequence"/>
</dbReference>
<proteinExistence type="predicted"/>
<protein>
    <submittedName>
        <fullName evidence="2">Uncharacterized protein</fullName>
    </submittedName>
</protein>
<evidence type="ECO:0000313" key="2">
    <source>
        <dbReference type="EMBL" id="MBO8434377.1"/>
    </source>
</evidence>
<comment type="caution">
    <text evidence="2">The sequence shown here is derived from an EMBL/GenBank/DDBJ whole genome shotgun (WGS) entry which is preliminary data.</text>
</comment>
<reference evidence="2" key="2">
    <citation type="journal article" date="2021" name="PeerJ">
        <title>Extensive microbial diversity within the chicken gut microbiome revealed by metagenomics and culture.</title>
        <authorList>
            <person name="Gilroy R."/>
            <person name="Ravi A."/>
            <person name="Getino M."/>
            <person name="Pursley I."/>
            <person name="Horton D.L."/>
            <person name="Alikhan N.F."/>
            <person name="Baker D."/>
            <person name="Gharbi K."/>
            <person name="Hall N."/>
            <person name="Watson M."/>
            <person name="Adriaenssens E.M."/>
            <person name="Foster-Nyarko E."/>
            <person name="Jarju S."/>
            <person name="Secka A."/>
            <person name="Antonio M."/>
            <person name="Oren A."/>
            <person name="Chaudhuri R.R."/>
            <person name="La Ragione R."/>
            <person name="Hildebrand F."/>
            <person name="Pallen M.J."/>
        </authorList>
    </citation>
    <scope>NUCLEOTIDE SEQUENCE</scope>
    <source>
        <strain evidence="2">F6-4510</strain>
    </source>
</reference>
<name>A0A9D9H3X5_9FIRM</name>
<evidence type="ECO:0000256" key="1">
    <source>
        <dbReference type="SAM" id="Phobius"/>
    </source>
</evidence>
<keyword evidence="1" id="KW-0812">Transmembrane</keyword>
<accession>A0A9D9H3X5</accession>
<gene>
    <name evidence="2" type="ORF">IAC55_03525</name>
</gene>
<keyword evidence="1" id="KW-1133">Transmembrane helix</keyword>
<evidence type="ECO:0000313" key="3">
    <source>
        <dbReference type="Proteomes" id="UP000823611"/>
    </source>
</evidence>
<dbReference type="AlphaFoldDB" id="A0A9D9H3X5"/>
<dbReference type="EMBL" id="JADIMX010000066">
    <property type="protein sequence ID" value="MBO8434377.1"/>
    <property type="molecule type" value="Genomic_DNA"/>
</dbReference>
<keyword evidence="1" id="KW-0472">Membrane</keyword>